<dbReference type="Pfam" id="PF00575">
    <property type="entry name" value="S1"/>
    <property type="match status" value="1"/>
</dbReference>
<evidence type="ECO:0000259" key="3">
    <source>
        <dbReference type="PROSITE" id="PS50126"/>
    </source>
</evidence>
<dbReference type="Gene3D" id="2.40.50.140">
    <property type="entry name" value="Nucleic acid-binding proteins"/>
    <property type="match status" value="1"/>
</dbReference>
<dbReference type="EMBL" id="QEWE01000008">
    <property type="protein sequence ID" value="REJ30888.1"/>
    <property type="molecule type" value="Genomic_DNA"/>
</dbReference>
<dbReference type="InterPro" id="IPR050437">
    <property type="entry name" value="Ribos_protein_bS1-like"/>
</dbReference>
<dbReference type="AlphaFoldDB" id="A0A150M9H4"/>
<dbReference type="SMART" id="SM00316">
    <property type="entry name" value="S1"/>
    <property type="match status" value="1"/>
</dbReference>
<gene>
    <name evidence="4" type="ORF">B4135_0565</name>
    <name evidence="5" type="ORF">C6P37_02390</name>
</gene>
<dbReference type="EMBL" id="LQYT01000021">
    <property type="protein sequence ID" value="KYD21230.1"/>
    <property type="molecule type" value="Genomic_DNA"/>
</dbReference>
<dbReference type="STRING" id="301148.B4135_0565"/>
<evidence type="ECO:0000256" key="2">
    <source>
        <dbReference type="SAM" id="MobiDB-lite"/>
    </source>
</evidence>
<sequence length="132" mass="15063">MNDKWKVGSVVKGKVIGIQPYGVFVQLSDHVQGLVHISEITNGYVKNIHDYVKIGQVIRVKIIGASGEGKLRLSMKSLEKKQKPPKRKRPDAKMADAKYRRVNLPSGRGFYPLKKKLKEWIAQSMEEYSIKR</sequence>
<dbReference type="InterPro" id="IPR012340">
    <property type="entry name" value="NA-bd_OB-fold"/>
</dbReference>
<dbReference type="GO" id="GO:0006412">
    <property type="term" value="P:translation"/>
    <property type="evidence" value="ECO:0007669"/>
    <property type="project" value="TreeGrafter"/>
</dbReference>
<dbReference type="FunFam" id="2.40.50.140:FF:000103">
    <property type="entry name" value="protein RRP5 homolog"/>
    <property type="match status" value="1"/>
</dbReference>
<accession>A0A150M9H4</accession>
<evidence type="ECO:0000313" key="5">
    <source>
        <dbReference type="EMBL" id="REJ30888.1"/>
    </source>
</evidence>
<protein>
    <submittedName>
        <fullName evidence="5">RNA-binding protein S1</fullName>
    </submittedName>
</protein>
<dbReference type="GO" id="GO:0003735">
    <property type="term" value="F:structural constituent of ribosome"/>
    <property type="evidence" value="ECO:0007669"/>
    <property type="project" value="TreeGrafter"/>
</dbReference>
<evidence type="ECO:0000256" key="1">
    <source>
        <dbReference type="ARBA" id="ARBA00025604"/>
    </source>
</evidence>
<dbReference type="Proteomes" id="UP000257014">
    <property type="component" value="Unassembled WGS sequence"/>
</dbReference>
<dbReference type="OrthoDB" id="9810507at2"/>
<dbReference type="PATRIC" id="fig|301148.3.peg.2211"/>
<evidence type="ECO:0000313" key="4">
    <source>
        <dbReference type="EMBL" id="KYD21230.1"/>
    </source>
</evidence>
<feature type="region of interest" description="Disordered" evidence="2">
    <location>
        <begin position="74"/>
        <end position="94"/>
    </location>
</feature>
<feature type="domain" description="S1 motif" evidence="3">
    <location>
        <begin position="8"/>
        <end position="76"/>
    </location>
</feature>
<comment type="caution">
    <text evidence="4">The sequence shown here is derived from an EMBL/GenBank/DDBJ whole genome shotgun (WGS) entry which is preliminary data.</text>
</comment>
<dbReference type="InterPro" id="IPR003029">
    <property type="entry name" value="S1_domain"/>
</dbReference>
<evidence type="ECO:0000313" key="6">
    <source>
        <dbReference type="Proteomes" id="UP000075683"/>
    </source>
</evidence>
<organism evidence="4 6">
    <name type="scientific">Caldibacillus debilis</name>
    <dbReference type="NCBI Taxonomy" id="301148"/>
    <lineage>
        <taxon>Bacteria</taxon>
        <taxon>Bacillati</taxon>
        <taxon>Bacillota</taxon>
        <taxon>Bacilli</taxon>
        <taxon>Bacillales</taxon>
        <taxon>Bacillaceae</taxon>
        <taxon>Caldibacillus</taxon>
    </lineage>
</organism>
<dbReference type="PROSITE" id="PS50126">
    <property type="entry name" value="S1"/>
    <property type="match status" value="1"/>
</dbReference>
<name>A0A150M9H4_9BACI</name>
<reference evidence="5 7" key="2">
    <citation type="submission" date="2018-03" db="EMBL/GenBank/DDBJ databases">
        <authorList>
            <person name="Keele B.F."/>
        </authorList>
    </citation>
    <scope>NUCLEOTIDE SEQUENCE [LARGE SCALE GENOMIC DNA]</scope>
    <source>
        <strain evidence="5">ZCTH4_d</strain>
    </source>
</reference>
<evidence type="ECO:0000313" key="7">
    <source>
        <dbReference type="Proteomes" id="UP000257014"/>
    </source>
</evidence>
<reference evidence="4 6" key="1">
    <citation type="submission" date="2016-01" db="EMBL/GenBank/DDBJ databases">
        <title>Draft Genome Sequences of Seven Thermophilic Sporeformers Isolated from Foods.</title>
        <authorList>
            <person name="Berendsen E.M."/>
            <person name="Wells-Bennik M.H."/>
            <person name="Krawcyk A.O."/>
            <person name="De Jong A."/>
            <person name="Holsappel S."/>
            <person name="Eijlander R.T."/>
            <person name="Kuipers O.P."/>
        </authorList>
    </citation>
    <scope>NUCLEOTIDE SEQUENCE [LARGE SCALE GENOMIC DNA]</scope>
    <source>
        <strain evidence="4 6">B4135</strain>
    </source>
</reference>
<dbReference type="NCBIfam" id="NF040579">
    <property type="entry name" value="S1_dom_CvfD"/>
    <property type="match status" value="1"/>
</dbReference>
<dbReference type="RefSeq" id="WP_020155269.1">
    <property type="nucleotide sequence ID" value="NZ_JBAIZG010000054.1"/>
</dbReference>
<dbReference type="PANTHER" id="PTHR10724">
    <property type="entry name" value="30S RIBOSOMAL PROTEIN S1"/>
    <property type="match status" value="1"/>
</dbReference>
<dbReference type="SUPFAM" id="SSF50249">
    <property type="entry name" value="Nucleic acid-binding proteins"/>
    <property type="match status" value="1"/>
</dbReference>
<dbReference type="GO" id="GO:0003729">
    <property type="term" value="F:mRNA binding"/>
    <property type="evidence" value="ECO:0007669"/>
    <property type="project" value="TreeGrafter"/>
</dbReference>
<dbReference type="PANTHER" id="PTHR10724:SF10">
    <property type="entry name" value="S1 RNA-BINDING DOMAIN-CONTAINING PROTEIN 1"/>
    <property type="match status" value="1"/>
</dbReference>
<proteinExistence type="predicted"/>
<comment type="function">
    <text evidence="1">Binds mRNA; thus facilitating recognition of the initiation point. It is needed to translate mRNA with a short Shine-Dalgarno (SD) purine-rich sequence.</text>
</comment>
<dbReference type="Proteomes" id="UP000075683">
    <property type="component" value="Unassembled WGS sequence"/>
</dbReference>